<reference evidence="1" key="2">
    <citation type="journal article" date="2015" name="Data Brief">
        <title>Shoot transcriptome of the giant reed, Arundo donax.</title>
        <authorList>
            <person name="Barrero R.A."/>
            <person name="Guerrero F.D."/>
            <person name="Moolhuijzen P."/>
            <person name="Goolsby J.A."/>
            <person name="Tidwell J."/>
            <person name="Bellgard S.E."/>
            <person name="Bellgard M.I."/>
        </authorList>
    </citation>
    <scope>NUCLEOTIDE SEQUENCE</scope>
    <source>
        <tissue evidence="1">Shoot tissue taken approximately 20 cm above the soil surface</tissue>
    </source>
</reference>
<protein>
    <submittedName>
        <fullName evidence="1">Uncharacterized protein</fullName>
    </submittedName>
</protein>
<dbReference type="AlphaFoldDB" id="A0A0A8ZC22"/>
<name>A0A0A8ZC22_ARUDO</name>
<organism evidence="1">
    <name type="scientific">Arundo donax</name>
    <name type="common">Giant reed</name>
    <name type="synonym">Donax arundinaceus</name>
    <dbReference type="NCBI Taxonomy" id="35708"/>
    <lineage>
        <taxon>Eukaryota</taxon>
        <taxon>Viridiplantae</taxon>
        <taxon>Streptophyta</taxon>
        <taxon>Embryophyta</taxon>
        <taxon>Tracheophyta</taxon>
        <taxon>Spermatophyta</taxon>
        <taxon>Magnoliopsida</taxon>
        <taxon>Liliopsida</taxon>
        <taxon>Poales</taxon>
        <taxon>Poaceae</taxon>
        <taxon>PACMAD clade</taxon>
        <taxon>Arundinoideae</taxon>
        <taxon>Arundineae</taxon>
        <taxon>Arundo</taxon>
    </lineage>
</organism>
<evidence type="ECO:0000313" key="1">
    <source>
        <dbReference type="EMBL" id="JAD36366.1"/>
    </source>
</evidence>
<dbReference type="EMBL" id="GBRH01261529">
    <property type="protein sequence ID" value="JAD36366.1"/>
    <property type="molecule type" value="Transcribed_RNA"/>
</dbReference>
<sequence>MTNILEQHNAETTCSESRVIFSVTMKYLILPHYLPTSYKQLNKHYSCIAPELQNASASINHPSYKQT</sequence>
<proteinExistence type="predicted"/>
<accession>A0A0A8ZC22</accession>
<reference evidence="1" key="1">
    <citation type="submission" date="2014-09" db="EMBL/GenBank/DDBJ databases">
        <authorList>
            <person name="Magalhaes I.L.F."/>
            <person name="Oliveira U."/>
            <person name="Santos F.R."/>
            <person name="Vidigal T.H.D.A."/>
            <person name="Brescovit A.D."/>
            <person name="Santos A.J."/>
        </authorList>
    </citation>
    <scope>NUCLEOTIDE SEQUENCE</scope>
    <source>
        <tissue evidence="1">Shoot tissue taken approximately 20 cm above the soil surface</tissue>
    </source>
</reference>